<evidence type="ECO:0000256" key="4">
    <source>
        <dbReference type="ARBA" id="ARBA00022840"/>
    </source>
</evidence>
<dbReference type="Gene3D" id="3.30.200.20">
    <property type="entry name" value="Phosphorylase Kinase, domain 1"/>
    <property type="match status" value="1"/>
</dbReference>
<protein>
    <submittedName>
        <fullName evidence="6">Interferon-induced, double-stranded RNA-activated protein kinase</fullName>
    </submittedName>
</protein>
<keyword evidence="1" id="KW-0808">Transferase</keyword>
<proteinExistence type="predicted"/>
<dbReference type="InterPro" id="IPR011009">
    <property type="entry name" value="Kinase-like_dom_sf"/>
</dbReference>
<dbReference type="GO" id="GO:0004694">
    <property type="term" value="F:eukaryotic translation initiation factor 2alpha kinase activity"/>
    <property type="evidence" value="ECO:0007669"/>
    <property type="project" value="TreeGrafter"/>
</dbReference>
<evidence type="ECO:0000256" key="1">
    <source>
        <dbReference type="ARBA" id="ARBA00022679"/>
    </source>
</evidence>
<dbReference type="GO" id="GO:0005737">
    <property type="term" value="C:cytoplasm"/>
    <property type="evidence" value="ECO:0007669"/>
    <property type="project" value="TreeGrafter"/>
</dbReference>
<feature type="domain" description="Protein kinase" evidence="5">
    <location>
        <begin position="140"/>
        <end position="174"/>
    </location>
</feature>
<evidence type="ECO:0000256" key="2">
    <source>
        <dbReference type="ARBA" id="ARBA00022741"/>
    </source>
</evidence>
<keyword evidence="2" id="KW-0547">Nucleotide-binding</keyword>
<reference evidence="6 7" key="1">
    <citation type="journal article" date="2019" name="PLoS Biol.">
        <title>Sex chromosomes control vertical transmission of feminizing Wolbachia symbionts in an isopod.</title>
        <authorList>
            <person name="Becking T."/>
            <person name="Chebbi M.A."/>
            <person name="Giraud I."/>
            <person name="Moumen B."/>
            <person name="Laverre T."/>
            <person name="Caubet Y."/>
            <person name="Peccoud J."/>
            <person name="Gilbert C."/>
            <person name="Cordaux R."/>
        </authorList>
    </citation>
    <scope>NUCLEOTIDE SEQUENCE [LARGE SCALE GENOMIC DNA]</scope>
    <source>
        <strain evidence="6">ANa2</strain>
        <tissue evidence="6">Whole body excluding digestive tract and cuticle</tissue>
    </source>
</reference>
<keyword evidence="3 6" id="KW-0418">Kinase</keyword>
<sequence>ETNQSEEDLKDKRCDEAQNSKGLLMDNSMNNYIAILYELCKDPNMREAFSKFVDYFTYLVTKRKLKMLKSTSELESPSQTSEHRPTLSSILSGLQFSAKDYPKTYLDLFHETLRIFNVYEVSREMKLLSFLLWDRYKQDFEEIRLIASGGFGKVYRVRHKLDCQEYAVKKIYMG</sequence>
<dbReference type="EMBL" id="SEYY01005385">
    <property type="protein sequence ID" value="KAB7503323.1"/>
    <property type="molecule type" value="Genomic_DNA"/>
</dbReference>
<name>A0A5N5T9K6_9CRUS</name>
<evidence type="ECO:0000313" key="6">
    <source>
        <dbReference type="EMBL" id="KAB7503323.1"/>
    </source>
</evidence>
<gene>
    <name evidence="6" type="primary">Eif2ak2</name>
    <name evidence="6" type="ORF">Anas_10336</name>
</gene>
<organism evidence="6 7">
    <name type="scientific">Armadillidium nasatum</name>
    <dbReference type="NCBI Taxonomy" id="96803"/>
    <lineage>
        <taxon>Eukaryota</taxon>
        <taxon>Metazoa</taxon>
        <taxon>Ecdysozoa</taxon>
        <taxon>Arthropoda</taxon>
        <taxon>Crustacea</taxon>
        <taxon>Multicrustacea</taxon>
        <taxon>Malacostraca</taxon>
        <taxon>Eumalacostraca</taxon>
        <taxon>Peracarida</taxon>
        <taxon>Isopoda</taxon>
        <taxon>Oniscidea</taxon>
        <taxon>Crinocheta</taxon>
        <taxon>Armadillidiidae</taxon>
        <taxon>Armadillidium</taxon>
    </lineage>
</organism>
<accession>A0A5N5T9K6</accession>
<feature type="non-terminal residue" evidence="6">
    <location>
        <position position="1"/>
    </location>
</feature>
<dbReference type="PANTHER" id="PTHR11042:SF187">
    <property type="entry name" value="EUKARYOTIC TRANSLATION INITIATION FACTOR 2-ALPHA KINASE 2"/>
    <property type="match status" value="1"/>
</dbReference>
<evidence type="ECO:0000259" key="5">
    <source>
        <dbReference type="PROSITE" id="PS50011"/>
    </source>
</evidence>
<dbReference type="InterPro" id="IPR000719">
    <property type="entry name" value="Prot_kinase_dom"/>
</dbReference>
<dbReference type="GO" id="GO:0005524">
    <property type="term" value="F:ATP binding"/>
    <property type="evidence" value="ECO:0007669"/>
    <property type="project" value="UniProtKB-KW"/>
</dbReference>
<dbReference type="OrthoDB" id="1405469at2759"/>
<dbReference type="PANTHER" id="PTHR11042">
    <property type="entry name" value="EUKARYOTIC TRANSLATION INITIATION FACTOR 2-ALPHA KINASE EIF2-ALPHA KINASE -RELATED"/>
    <property type="match status" value="1"/>
</dbReference>
<evidence type="ECO:0000313" key="7">
    <source>
        <dbReference type="Proteomes" id="UP000326759"/>
    </source>
</evidence>
<evidence type="ECO:0000256" key="3">
    <source>
        <dbReference type="ARBA" id="ARBA00022777"/>
    </source>
</evidence>
<dbReference type="InterPro" id="IPR050339">
    <property type="entry name" value="CC_SR_Kinase"/>
</dbReference>
<keyword evidence="4" id="KW-0067">ATP-binding</keyword>
<dbReference type="Proteomes" id="UP000326759">
    <property type="component" value="Unassembled WGS sequence"/>
</dbReference>
<dbReference type="AlphaFoldDB" id="A0A5N5T9K6"/>
<dbReference type="PROSITE" id="PS50011">
    <property type="entry name" value="PROTEIN_KINASE_DOM"/>
    <property type="match status" value="1"/>
</dbReference>
<keyword evidence="7" id="KW-1185">Reference proteome</keyword>
<comment type="caution">
    <text evidence="6">The sequence shown here is derived from an EMBL/GenBank/DDBJ whole genome shotgun (WGS) entry which is preliminary data.</text>
</comment>
<dbReference type="SUPFAM" id="SSF56112">
    <property type="entry name" value="Protein kinase-like (PK-like)"/>
    <property type="match status" value="1"/>
</dbReference>
<dbReference type="GO" id="GO:0005634">
    <property type="term" value="C:nucleus"/>
    <property type="evidence" value="ECO:0007669"/>
    <property type="project" value="TreeGrafter"/>
</dbReference>